<organism evidence="10 11">
    <name type="scientific">Methanothermococcus okinawensis (strain DSM 14208 / JCM 11175 / IH1)</name>
    <dbReference type="NCBI Taxonomy" id="647113"/>
    <lineage>
        <taxon>Archaea</taxon>
        <taxon>Methanobacteriati</taxon>
        <taxon>Methanobacteriota</taxon>
        <taxon>Methanomada group</taxon>
        <taxon>Methanococci</taxon>
        <taxon>Methanococcales</taxon>
        <taxon>Methanococcaceae</taxon>
        <taxon>Methanothermococcus</taxon>
    </lineage>
</organism>
<evidence type="ECO:0000259" key="9">
    <source>
        <dbReference type="PROSITE" id="PS51918"/>
    </source>
</evidence>
<dbReference type="SFLD" id="SFLDS00029">
    <property type="entry name" value="Radical_SAM"/>
    <property type="match status" value="1"/>
</dbReference>
<dbReference type="SFLD" id="SFLDG01067">
    <property type="entry name" value="SPASM/twitch_domain_containing"/>
    <property type="match status" value="1"/>
</dbReference>
<dbReference type="PANTHER" id="PTHR30352:SF13">
    <property type="entry name" value="GLYCYL-RADICAL ENZYME ACTIVATING ENZYME YJJW-RELATED"/>
    <property type="match status" value="1"/>
</dbReference>
<dbReference type="OrthoDB" id="371936at2157"/>
<dbReference type="SUPFAM" id="SSF102114">
    <property type="entry name" value="Radical SAM enzymes"/>
    <property type="match status" value="1"/>
</dbReference>
<dbReference type="Pfam" id="PF04055">
    <property type="entry name" value="Radical_SAM"/>
    <property type="match status" value="1"/>
</dbReference>
<dbReference type="STRING" id="647113.Metok_0331"/>
<feature type="domain" description="Radical SAM core" evidence="9">
    <location>
        <begin position="13"/>
        <end position="224"/>
    </location>
</feature>
<comment type="cofactor">
    <cofactor evidence="1">
        <name>[4Fe-4S] cluster</name>
        <dbReference type="ChEBI" id="CHEBI:49883"/>
    </cofactor>
</comment>
<evidence type="ECO:0000256" key="4">
    <source>
        <dbReference type="ARBA" id="ARBA00022691"/>
    </source>
</evidence>
<dbReference type="AlphaFoldDB" id="F8AKC1"/>
<dbReference type="HOGENOM" id="CLU_078147_2_1_2"/>
<reference evidence="10" key="1">
    <citation type="submission" date="2011-05" db="EMBL/GenBank/DDBJ databases">
        <title>Complete sequence of chromosome of Methanothermococcus okinawensis IH1.</title>
        <authorList>
            <consortium name="US DOE Joint Genome Institute"/>
            <person name="Lucas S."/>
            <person name="Han J."/>
            <person name="Lapidus A."/>
            <person name="Cheng J.-F."/>
            <person name="Goodwin L."/>
            <person name="Pitluck S."/>
            <person name="Peters L."/>
            <person name="Mikhailova N."/>
            <person name="Held B."/>
            <person name="Han C."/>
            <person name="Tapia R."/>
            <person name="Land M."/>
            <person name="Hauser L."/>
            <person name="Kyrpides N."/>
            <person name="Ivanova N."/>
            <person name="Pagani I."/>
            <person name="Sieprawska-Lupa M."/>
            <person name="Takai K."/>
            <person name="Miyazaki J."/>
            <person name="Whitman W."/>
            <person name="Woyke T."/>
        </authorList>
    </citation>
    <scope>NUCLEOTIDE SEQUENCE</scope>
    <source>
        <strain evidence="10">IH1</strain>
    </source>
</reference>
<dbReference type="CDD" id="cd01335">
    <property type="entry name" value="Radical_SAM"/>
    <property type="match status" value="1"/>
</dbReference>
<dbReference type="InterPro" id="IPR034457">
    <property type="entry name" value="Organic_radical-activating"/>
</dbReference>
<dbReference type="GeneID" id="10772449"/>
<dbReference type="InterPro" id="IPR058240">
    <property type="entry name" value="rSAM_sf"/>
</dbReference>
<dbReference type="InterPro" id="IPR007197">
    <property type="entry name" value="rSAM"/>
</dbReference>
<dbReference type="SFLD" id="SFLDG01094">
    <property type="entry name" value="Uncharacterised_Radical_SAM_Su"/>
    <property type="match status" value="1"/>
</dbReference>
<keyword evidence="5" id="KW-0479">Metal-binding</keyword>
<keyword evidence="11" id="KW-1185">Reference proteome</keyword>
<evidence type="ECO:0000256" key="2">
    <source>
        <dbReference type="ARBA" id="ARBA00009777"/>
    </source>
</evidence>
<dbReference type="InterPro" id="IPR012840">
    <property type="entry name" value="NrdG2"/>
</dbReference>
<sequence>MKIFGIIDISTIDYPKKCSAVVFMSGCNMKCGYCHNYEHMLENTHEMTPEEVFNSIDLMFAEAIVISGGEPTLQPKALKELCIIAKRKGFPVKLDTNGTNIEIIKDLIDNKLIDYIALDVKCAFDKYKKITNYDGEKIKKNMLELINYCKKNNVFIECRTTFVPNVMDEKDIIEIAKSVKNCDLYTIQQFDNEHAWKDEYKKIREPTTNELVELGKISTQYLKNSDVVVKSKDEMINIAE</sequence>
<protein>
    <submittedName>
        <fullName evidence="10">Anaerobic ribonucleoside-triphosphate reductase activating protein</fullName>
    </submittedName>
</protein>
<keyword evidence="6" id="KW-0560">Oxidoreductase</keyword>
<evidence type="ECO:0000313" key="10">
    <source>
        <dbReference type="EMBL" id="AEH06321.1"/>
    </source>
</evidence>
<dbReference type="InterPro" id="IPR001989">
    <property type="entry name" value="Radical_activat_CS"/>
</dbReference>
<dbReference type="GO" id="GO:0016491">
    <property type="term" value="F:oxidoreductase activity"/>
    <property type="evidence" value="ECO:0007669"/>
    <property type="project" value="UniProtKB-KW"/>
</dbReference>
<dbReference type="KEGG" id="mok:Metok_0331"/>
<evidence type="ECO:0000256" key="8">
    <source>
        <dbReference type="ARBA" id="ARBA00023014"/>
    </source>
</evidence>
<keyword evidence="8" id="KW-0411">Iron-sulfur</keyword>
<dbReference type="EMBL" id="CP002792">
    <property type="protein sequence ID" value="AEH06321.1"/>
    <property type="molecule type" value="Genomic_DNA"/>
</dbReference>
<accession>F8AKC1</accession>
<dbReference type="eggNOG" id="arCOG00952">
    <property type="taxonomic scope" value="Archaea"/>
</dbReference>
<name>F8AKC1_METOI</name>
<dbReference type="InterPro" id="IPR013785">
    <property type="entry name" value="Aldolase_TIM"/>
</dbReference>
<dbReference type="NCBIfam" id="TIGR02495">
    <property type="entry name" value="NrdG2"/>
    <property type="match status" value="1"/>
</dbReference>
<dbReference type="Gene3D" id="3.20.20.70">
    <property type="entry name" value="Aldolase class I"/>
    <property type="match status" value="1"/>
</dbReference>
<gene>
    <name evidence="10" type="ordered locus">Metok_0331</name>
</gene>
<dbReference type="GO" id="GO:0046872">
    <property type="term" value="F:metal ion binding"/>
    <property type="evidence" value="ECO:0007669"/>
    <property type="project" value="UniProtKB-KW"/>
</dbReference>
<evidence type="ECO:0000256" key="5">
    <source>
        <dbReference type="ARBA" id="ARBA00022723"/>
    </source>
</evidence>
<dbReference type="GO" id="GO:0051539">
    <property type="term" value="F:4 iron, 4 sulfur cluster binding"/>
    <property type="evidence" value="ECO:0007669"/>
    <property type="project" value="UniProtKB-KW"/>
</dbReference>
<dbReference type="PROSITE" id="PS51918">
    <property type="entry name" value="RADICAL_SAM"/>
    <property type="match status" value="1"/>
</dbReference>
<evidence type="ECO:0000256" key="6">
    <source>
        <dbReference type="ARBA" id="ARBA00023002"/>
    </source>
</evidence>
<dbReference type="PROSITE" id="PS01087">
    <property type="entry name" value="RADICAL_ACTIVATING"/>
    <property type="match status" value="1"/>
</dbReference>
<evidence type="ECO:0000313" key="11">
    <source>
        <dbReference type="Proteomes" id="UP000009296"/>
    </source>
</evidence>
<comment type="similarity">
    <text evidence="2">Belongs to the organic radical-activating enzymes family.</text>
</comment>
<evidence type="ECO:0000256" key="1">
    <source>
        <dbReference type="ARBA" id="ARBA00001966"/>
    </source>
</evidence>
<evidence type="ECO:0000256" key="3">
    <source>
        <dbReference type="ARBA" id="ARBA00022485"/>
    </source>
</evidence>
<proteinExistence type="inferred from homology"/>
<dbReference type="PANTHER" id="PTHR30352">
    <property type="entry name" value="PYRUVATE FORMATE-LYASE-ACTIVATING ENZYME"/>
    <property type="match status" value="1"/>
</dbReference>
<keyword evidence="3" id="KW-0004">4Fe-4S</keyword>
<evidence type="ECO:0000256" key="7">
    <source>
        <dbReference type="ARBA" id="ARBA00023004"/>
    </source>
</evidence>
<keyword evidence="7" id="KW-0408">Iron</keyword>
<dbReference type="RefSeq" id="WP_013866507.1">
    <property type="nucleotide sequence ID" value="NC_015636.1"/>
</dbReference>
<dbReference type="Proteomes" id="UP000009296">
    <property type="component" value="Chromosome"/>
</dbReference>
<keyword evidence="4" id="KW-0949">S-adenosyl-L-methionine</keyword>